<dbReference type="InterPro" id="IPR056632">
    <property type="entry name" value="DUF7730"/>
</dbReference>
<dbReference type="AlphaFoldDB" id="A0AAN6RHR9"/>
<reference evidence="2 3" key="1">
    <citation type="submission" date="2021-02" db="EMBL/GenBank/DDBJ databases">
        <title>Genome assembly of Pseudopithomyces chartarum.</title>
        <authorList>
            <person name="Jauregui R."/>
            <person name="Singh J."/>
            <person name="Voisey C."/>
        </authorList>
    </citation>
    <scope>NUCLEOTIDE SEQUENCE [LARGE SCALE GENOMIC DNA]</scope>
    <source>
        <strain evidence="2 3">AGR01</strain>
    </source>
</reference>
<proteinExistence type="predicted"/>
<dbReference type="EMBL" id="WVTA01000005">
    <property type="protein sequence ID" value="KAK3209796.1"/>
    <property type="molecule type" value="Genomic_DNA"/>
</dbReference>
<feature type="domain" description="DUF7730" evidence="1">
    <location>
        <begin position="12"/>
        <end position="254"/>
    </location>
</feature>
<evidence type="ECO:0000259" key="1">
    <source>
        <dbReference type="Pfam" id="PF24864"/>
    </source>
</evidence>
<organism evidence="2 3">
    <name type="scientific">Pseudopithomyces chartarum</name>
    <dbReference type="NCBI Taxonomy" id="1892770"/>
    <lineage>
        <taxon>Eukaryota</taxon>
        <taxon>Fungi</taxon>
        <taxon>Dikarya</taxon>
        <taxon>Ascomycota</taxon>
        <taxon>Pezizomycotina</taxon>
        <taxon>Dothideomycetes</taxon>
        <taxon>Pleosporomycetidae</taxon>
        <taxon>Pleosporales</taxon>
        <taxon>Massarineae</taxon>
        <taxon>Didymosphaeriaceae</taxon>
        <taxon>Pseudopithomyces</taxon>
    </lineage>
</organism>
<keyword evidence="3" id="KW-1185">Reference proteome</keyword>
<dbReference type="Proteomes" id="UP001280581">
    <property type="component" value="Unassembled WGS sequence"/>
</dbReference>
<sequence length="263" mass="31432">MSESEPEYRTIQQTGFFFTKIPLELRRRIYDFALGEEMLRVEVEGPKLKAWRCSKITWGFWTGDDWTKELYYNWKYLNHPAADEEEEDWKWHRHQGNVNLLRTCRQVYLEAVSSLYSTQTFVLAIGDHKDEADKPTLLYLPYFILPQRLDQIRFLYIHWSLDPEPFLHLGISQKTLARWTECWDMLSKFPNLQDLRIRFECAESRITDWQPLEAQLKERTSRIKVAKKFVVVVPFQQTELELGVGDSNCEFRVPENRIDTAIE</sequence>
<gene>
    <name evidence="2" type="ORF">GRF29_44g654209</name>
</gene>
<accession>A0AAN6RHR9</accession>
<comment type="caution">
    <text evidence="2">The sequence shown here is derived from an EMBL/GenBank/DDBJ whole genome shotgun (WGS) entry which is preliminary data.</text>
</comment>
<protein>
    <recommendedName>
        <fullName evidence="1">DUF7730 domain-containing protein</fullName>
    </recommendedName>
</protein>
<dbReference type="Pfam" id="PF24864">
    <property type="entry name" value="DUF7730"/>
    <property type="match status" value="1"/>
</dbReference>
<dbReference type="PANTHER" id="PTHR38790">
    <property type="entry name" value="2EXR DOMAIN-CONTAINING PROTEIN-RELATED"/>
    <property type="match status" value="1"/>
</dbReference>
<evidence type="ECO:0000313" key="2">
    <source>
        <dbReference type="EMBL" id="KAK3209796.1"/>
    </source>
</evidence>
<name>A0AAN6RHR9_9PLEO</name>
<dbReference type="PANTHER" id="PTHR38790:SF9">
    <property type="entry name" value="F-BOX DOMAIN-CONTAINING PROTEIN"/>
    <property type="match status" value="1"/>
</dbReference>
<evidence type="ECO:0000313" key="3">
    <source>
        <dbReference type="Proteomes" id="UP001280581"/>
    </source>
</evidence>